<dbReference type="EMBL" id="AP019367">
    <property type="protein sequence ID" value="BBH50068.1"/>
    <property type="molecule type" value="Genomic_DNA"/>
</dbReference>
<evidence type="ECO:0000313" key="6">
    <source>
        <dbReference type="Proteomes" id="UP000273154"/>
    </source>
</evidence>
<dbReference type="AlphaFoldDB" id="A0A3G9JXB4"/>
<comment type="similarity">
    <text evidence="1">Belongs to the IMPACT family.</text>
</comment>
<dbReference type="OrthoDB" id="9813771at2"/>
<evidence type="ECO:0000259" key="3">
    <source>
        <dbReference type="Pfam" id="PF01205"/>
    </source>
</evidence>
<evidence type="ECO:0000256" key="1">
    <source>
        <dbReference type="ARBA" id="ARBA00007665"/>
    </source>
</evidence>
<accession>A0A3G9JXB4</accession>
<dbReference type="Proteomes" id="UP000273154">
    <property type="component" value="Chromosome"/>
</dbReference>
<feature type="domain" description="Impact N-terminal" evidence="3">
    <location>
        <begin position="42"/>
        <end position="145"/>
    </location>
</feature>
<dbReference type="InterPro" id="IPR001498">
    <property type="entry name" value="Impact_N"/>
</dbReference>
<proteinExistence type="inferred from homology"/>
<sequence length="233" mass="25222">MARSRQPKQAAPHGEAAPERSGAASYLTLRAGEVASAEFVDRKSRFIAQLTHVESEDEASEFIAAVRARHYDARHNVPAWILADGRERQSDDGEPQRTSGMPTLECLRGAGLMNVCCVVTRYFGGTLLGPGGLVRAYTTATQRAIEAAREAGLVVEKTLVVGVEVGVPYAMFDRVRDLAERSGAHVASCDYAADVTLSLVFRAGEETPFVDAMRELMAGRDVCLVGEPEFSEF</sequence>
<dbReference type="InterPro" id="IPR020568">
    <property type="entry name" value="Ribosomal_Su5_D2-typ_SF"/>
</dbReference>
<dbReference type="InterPro" id="IPR035647">
    <property type="entry name" value="EFG_III/V"/>
</dbReference>
<organism evidence="5 6">
    <name type="scientific">Parolsenella catena</name>
    <dbReference type="NCBI Taxonomy" id="2003188"/>
    <lineage>
        <taxon>Bacteria</taxon>
        <taxon>Bacillati</taxon>
        <taxon>Actinomycetota</taxon>
        <taxon>Coriobacteriia</taxon>
        <taxon>Coriobacteriales</taxon>
        <taxon>Atopobiaceae</taxon>
        <taxon>Parolsenella</taxon>
    </lineage>
</organism>
<dbReference type="Pfam" id="PF01205">
    <property type="entry name" value="Impact_N"/>
    <property type="match status" value="1"/>
</dbReference>
<reference evidence="6" key="1">
    <citation type="submission" date="2018-11" db="EMBL/GenBank/DDBJ databases">
        <title>Comparative genomics of Parolsenella catena and Libanicoccus massiliensis: Reclassification of Libanicoccus massiliensis as Parolsenella massiliensis comb. nov.</title>
        <authorList>
            <person name="Sakamoto M."/>
            <person name="Ikeyama N."/>
            <person name="Murakami T."/>
            <person name="Mori H."/>
            <person name="Yuki M."/>
            <person name="Ohkuma M."/>
        </authorList>
    </citation>
    <scope>NUCLEOTIDE SEQUENCE [LARGE SCALE GENOMIC DNA]</scope>
    <source>
        <strain evidence="6">JCM 31932</strain>
    </source>
</reference>
<evidence type="ECO:0000256" key="2">
    <source>
        <dbReference type="SAM" id="MobiDB-lite"/>
    </source>
</evidence>
<dbReference type="SUPFAM" id="SSF54980">
    <property type="entry name" value="EF-G C-terminal domain-like"/>
    <property type="match status" value="1"/>
</dbReference>
<feature type="domain" description="UPF0029" evidence="4">
    <location>
        <begin position="167"/>
        <end position="220"/>
    </location>
</feature>
<dbReference type="Gene3D" id="3.30.230.30">
    <property type="entry name" value="Impact, N-terminal domain"/>
    <property type="match status" value="1"/>
</dbReference>
<dbReference type="GO" id="GO:0006446">
    <property type="term" value="P:regulation of translational initiation"/>
    <property type="evidence" value="ECO:0007669"/>
    <property type="project" value="TreeGrafter"/>
</dbReference>
<dbReference type="KEGG" id="pcat:Pcatena_06550"/>
<dbReference type="InterPro" id="IPR023582">
    <property type="entry name" value="Impact"/>
</dbReference>
<dbReference type="SUPFAM" id="SSF54211">
    <property type="entry name" value="Ribosomal protein S5 domain 2-like"/>
    <property type="match status" value="1"/>
</dbReference>
<dbReference type="InterPro" id="IPR036956">
    <property type="entry name" value="Impact_N_sf"/>
</dbReference>
<dbReference type="Pfam" id="PF09186">
    <property type="entry name" value="DUF1949"/>
    <property type="match status" value="1"/>
</dbReference>
<evidence type="ECO:0000313" key="5">
    <source>
        <dbReference type="EMBL" id="BBH50068.1"/>
    </source>
</evidence>
<feature type="region of interest" description="Disordered" evidence="2">
    <location>
        <begin position="1"/>
        <end position="22"/>
    </location>
</feature>
<keyword evidence="6" id="KW-1185">Reference proteome</keyword>
<dbReference type="InterPro" id="IPR015269">
    <property type="entry name" value="UPF0029_Impact_C"/>
</dbReference>
<dbReference type="PANTHER" id="PTHR16301:SF20">
    <property type="entry name" value="IMPACT FAMILY MEMBER YIGZ"/>
    <property type="match status" value="1"/>
</dbReference>
<dbReference type="GO" id="GO:0005737">
    <property type="term" value="C:cytoplasm"/>
    <property type="evidence" value="ECO:0007669"/>
    <property type="project" value="TreeGrafter"/>
</dbReference>
<gene>
    <name evidence="5" type="primary">yvyE</name>
    <name evidence="5" type="ORF">Pcatena_06550</name>
</gene>
<protein>
    <submittedName>
        <fullName evidence="5">YigZ family protein</fullName>
    </submittedName>
</protein>
<dbReference type="PANTHER" id="PTHR16301">
    <property type="entry name" value="IMPACT-RELATED"/>
    <property type="match status" value="1"/>
</dbReference>
<name>A0A3G9JXB4_9ACTN</name>
<evidence type="ECO:0000259" key="4">
    <source>
        <dbReference type="Pfam" id="PF09186"/>
    </source>
</evidence>